<feature type="region of interest" description="Disordered" evidence="1">
    <location>
        <begin position="481"/>
        <end position="577"/>
    </location>
</feature>
<reference evidence="3" key="1">
    <citation type="journal article" date="2020" name="bioRxiv">
        <title>Comparative genomics of Chlamydomonas.</title>
        <authorList>
            <person name="Craig R.J."/>
            <person name="Hasan A.R."/>
            <person name="Ness R.W."/>
            <person name="Keightley P.D."/>
        </authorList>
    </citation>
    <scope>NUCLEOTIDE SEQUENCE</scope>
    <source>
        <strain evidence="3">CCAP 11/173</strain>
    </source>
</reference>
<feature type="compositionally biased region" description="Low complexity" evidence="1">
    <location>
        <begin position="513"/>
        <end position="536"/>
    </location>
</feature>
<gene>
    <name evidence="3" type="ORF">HYH02_001965</name>
</gene>
<dbReference type="AlphaFoldDB" id="A0A835WUN5"/>
<dbReference type="EMBL" id="JAEHOD010000003">
    <property type="protein sequence ID" value="KAG2453754.1"/>
    <property type="molecule type" value="Genomic_DNA"/>
</dbReference>
<feature type="transmembrane region" description="Helical" evidence="2">
    <location>
        <begin position="48"/>
        <end position="69"/>
    </location>
</feature>
<evidence type="ECO:0000313" key="4">
    <source>
        <dbReference type="Proteomes" id="UP000613740"/>
    </source>
</evidence>
<organism evidence="3 4">
    <name type="scientific">Chlamydomonas schloesseri</name>
    <dbReference type="NCBI Taxonomy" id="2026947"/>
    <lineage>
        <taxon>Eukaryota</taxon>
        <taxon>Viridiplantae</taxon>
        <taxon>Chlorophyta</taxon>
        <taxon>core chlorophytes</taxon>
        <taxon>Chlorophyceae</taxon>
        <taxon>CS clade</taxon>
        <taxon>Chlamydomonadales</taxon>
        <taxon>Chlamydomonadaceae</taxon>
        <taxon>Chlamydomonas</taxon>
    </lineage>
</organism>
<protein>
    <submittedName>
        <fullName evidence="3">Uncharacterized protein</fullName>
    </submittedName>
</protein>
<evidence type="ECO:0000313" key="3">
    <source>
        <dbReference type="EMBL" id="KAG2453754.1"/>
    </source>
</evidence>
<keyword evidence="4" id="KW-1185">Reference proteome</keyword>
<keyword evidence="2" id="KW-0812">Transmembrane</keyword>
<sequence length="633" mass="62776">MDAVAALGSTSNCSSSWWTSPQQRHYRSSRSSSSSGCGRPRAAAVVNALYVGFLLWVCVAACGCANFMLGASAVADGAATALLSQARETFGGGSGGISSRRGAAGQQSGGDGTGAWGAHSSTASAAGVGPRSHAGRRGLQESASAAGLRAAAELAGGRPALLPVCSQGCLATGAYLSQQPHSQGGISTASDRASSARAATYSVAGRAGAGAGAGAGAARAGAGAAGAAAGAGASGAGDCVCDRAALRALYSYAAGLHDQLVGALTALAALFGATGLGLMAAADLLAGAGAHGPGLRLLGELQLVMAEGDRVPPPTVPARRRQQTEGQHHLKVQWHEEAHDDATRSGKEEGEWRCGEAEAVGAGGGPVAMPSLAIQELRVRAPTPVVPAAVPSGASCSAGAWREGRGAASRATEAACRHHSGQAAAAVGGGPAAASPFSSWHGAVVRGSAQAAPLLRLCSEPVAALAEQELRVRRCRASASQSGLGSREQHQHQHQHLHHLSGASDTGSARNVDASSSGACSSSDSARGSFLPSSRGGNSGGAGANFGHADLQQPSVHSCSPRVCQTGEKSTRGGAQQGKHITWRNNAGGGFDPLHASMGAVRSSAWLLGGFGGGSGAAGSFEQEVWELQRKRC</sequence>
<keyword evidence="2" id="KW-0472">Membrane</keyword>
<name>A0A835WUN5_9CHLO</name>
<dbReference type="Proteomes" id="UP000613740">
    <property type="component" value="Unassembled WGS sequence"/>
</dbReference>
<feature type="region of interest" description="Disordered" evidence="1">
    <location>
        <begin position="93"/>
        <end position="140"/>
    </location>
</feature>
<comment type="caution">
    <text evidence="3">The sequence shown here is derived from an EMBL/GenBank/DDBJ whole genome shotgun (WGS) entry which is preliminary data.</text>
</comment>
<evidence type="ECO:0000256" key="2">
    <source>
        <dbReference type="SAM" id="Phobius"/>
    </source>
</evidence>
<evidence type="ECO:0000256" key="1">
    <source>
        <dbReference type="SAM" id="MobiDB-lite"/>
    </source>
</evidence>
<keyword evidence="2" id="KW-1133">Transmembrane helix</keyword>
<proteinExistence type="predicted"/>
<accession>A0A835WUN5</accession>
<feature type="region of interest" description="Disordered" evidence="1">
    <location>
        <begin position="309"/>
        <end position="329"/>
    </location>
</feature>